<dbReference type="Proteomes" id="UP000196536">
    <property type="component" value="Unassembled WGS sequence"/>
</dbReference>
<comment type="caution">
    <text evidence="1">The sequence shown here is derived from an EMBL/GenBank/DDBJ whole genome shotgun (WGS) entry which is preliminary data.</text>
</comment>
<evidence type="ECO:0000313" key="1">
    <source>
        <dbReference type="EMBL" id="OUY07046.1"/>
    </source>
</evidence>
<dbReference type="InterPro" id="IPR016053">
    <property type="entry name" value="Haem_Oase-like"/>
</dbReference>
<dbReference type="OrthoDB" id="9149607at2"/>
<proteinExistence type="predicted"/>
<evidence type="ECO:0000313" key="2">
    <source>
        <dbReference type="Proteomes" id="UP000196536"/>
    </source>
</evidence>
<name>A0A1Z9YXX7_9GAMM</name>
<dbReference type="GO" id="GO:0004392">
    <property type="term" value="F:heme oxygenase (decyclizing) activity"/>
    <property type="evidence" value="ECO:0007669"/>
    <property type="project" value="InterPro"/>
</dbReference>
<dbReference type="InterPro" id="IPR016084">
    <property type="entry name" value="Haem_Oase-like_multi-hlx"/>
</dbReference>
<reference evidence="1 2" key="1">
    <citation type="submission" date="2017-05" db="EMBL/GenBank/DDBJ databases">
        <title>Acinetobacter populi ANC 5415 (= PBJ7), whole genome shotgun sequencing project.</title>
        <authorList>
            <person name="Nemec A."/>
            <person name="Radolfova-Krizova L."/>
        </authorList>
    </citation>
    <scope>NUCLEOTIDE SEQUENCE [LARGE SCALE GENOMIC DNA]</scope>
    <source>
        <strain evidence="1 2">PBJ7</strain>
    </source>
</reference>
<keyword evidence="2" id="KW-1185">Reference proteome</keyword>
<dbReference type="Pfam" id="PF01126">
    <property type="entry name" value="Heme_oxygenase"/>
    <property type="match status" value="1"/>
</dbReference>
<accession>A0A1Z9YXX7</accession>
<sequence length="198" mass="22636">MNIRLTKVLTSMLSQRLKIETSHEHDRMEQLMEKAQVFANRHNYAQHTLAQYYFQQDVENLYRHVEVEKIIPDLEVRGRSQAAILDLQDLGLEPQSEEIATLNVGYPEALGWIYVSEGSTLGAAFLFKEAQAKLGLSAEFGARNLAAYPEGRMRVWKRFKQALDDANFSKEDQDKVIQGALDGFSRFGTLLENLDQLK</sequence>
<dbReference type="SUPFAM" id="SSF48613">
    <property type="entry name" value="Heme oxygenase-like"/>
    <property type="match status" value="1"/>
</dbReference>
<dbReference type="CDD" id="cd19166">
    <property type="entry name" value="HemeO-bac"/>
    <property type="match status" value="1"/>
</dbReference>
<dbReference type="GO" id="GO:0006788">
    <property type="term" value="P:heme oxidation"/>
    <property type="evidence" value="ECO:0007669"/>
    <property type="project" value="InterPro"/>
</dbReference>
<gene>
    <name evidence="1" type="ORF">CAP51_10170</name>
</gene>
<dbReference type="AlphaFoldDB" id="A0A1Z9YXX7"/>
<dbReference type="EMBL" id="NEXX01000003">
    <property type="protein sequence ID" value="OUY07046.1"/>
    <property type="molecule type" value="Genomic_DNA"/>
</dbReference>
<protein>
    <submittedName>
        <fullName evidence="1">Biliverdin-producing heme oxygenase</fullName>
    </submittedName>
</protein>
<organism evidence="1 2">
    <name type="scientific">Acinetobacter populi</name>
    <dbReference type="NCBI Taxonomy" id="1582270"/>
    <lineage>
        <taxon>Bacteria</taxon>
        <taxon>Pseudomonadati</taxon>
        <taxon>Pseudomonadota</taxon>
        <taxon>Gammaproteobacteria</taxon>
        <taxon>Moraxellales</taxon>
        <taxon>Moraxellaceae</taxon>
        <taxon>Acinetobacter</taxon>
    </lineage>
</organism>
<dbReference type="Gene3D" id="1.20.910.10">
    <property type="entry name" value="Heme oxygenase-like"/>
    <property type="match status" value="1"/>
</dbReference>
<dbReference type="RefSeq" id="WP_087620646.1">
    <property type="nucleotide sequence ID" value="NZ_NEXX01000003.1"/>
</dbReference>